<sequence>KIHTGEKPYQCTECEKAFSTNGNLKQHQKIHTGEKPYECTECNKAFITNG</sequence>
<dbReference type="GO" id="GO:0000978">
    <property type="term" value="F:RNA polymerase II cis-regulatory region sequence-specific DNA binding"/>
    <property type="evidence" value="ECO:0007669"/>
    <property type="project" value="TreeGrafter"/>
</dbReference>
<organism evidence="11 12">
    <name type="scientific">Pleurodeles waltl</name>
    <name type="common">Iberian ribbed newt</name>
    <dbReference type="NCBI Taxonomy" id="8319"/>
    <lineage>
        <taxon>Eukaryota</taxon>
        <taxon>Metazoa</taxon>
        <taxon>Chordata</taxon>
        <taxon>Craniata</taxon>
        <taxon>Vertebrata</taxon>
        <taxon>Euteleostomi</taxon>
        <taxon>Amphibia</taxon>
        <taxon>Batrachia</taxon>
        <taxon>Caudata</taxon>
        <taxon>Salamandroidea</taxon>
        <taxon>Salamandridae</taxon>
        <taxon>Pleurodelinae</taxon>
        <taxon>Pleurodeles</taxon>
    </lineage>
</organism>
<dbReference type="GO" id="GO:0000981">
    <property type="term" value="F:DNA-binding transcription factor activity, RNA polymerase II-specific"/>
    <property type="evidence" value="ECO:0007669"/>
    <property type="project" value="TreeGrafter"/>
</dbReference>
<dbReference type="InterPro" id="IPR013087">
    <property type="entry name" value="Znf_C2H2_type"/>
</dbReference>
<keyword evidence="5 9" id="KW-0863">Zinc-finger</keyword>
<evidence type="ECO:0000313" key="11">
    <source>
        <dbReference type="EMBL" id="KAJ1159160.1"/>
    </source>
</evidence>
<proteinExistence type="inferred from homology"/>
<dbReference type="GO" id="GO:0008270">
    <property type="term" value="F:zinc ion binding"/>
    <property type="evidence" value="ECO:0007669"/>
    <property type="project" value="UniProtKB-KW"/>
</dbReference>
<keyword evidence="6" id="KW-0862">Zinc</keyword>
<dbReference type="InterPro" id="IPR036236">
    <property type="entry name" value="Znf_C2H2_sf"/>
</dbReference>
<evidence type="ECO:0000256" key="2">
    <source>
        <dbReference type="ARBA" id="ARBA00006991"/>
    </source>
</evidence>
<dbReference type="PANTHER" id="PTHR23235:SF142">
    <property type="entry name" value="ZINC FINGER PROTEIN 384"/>
    <property type="match status" value="1"/>
</dbReference>
<accession>A0AAV7S628</accession>
<dbReference type="FunFam" id="3.30.160.60:FF:000688">
    <property type="entry name" value="zinc finger protein 197 isoform X1"/>
    <property type="match status" value="1"/>
</dbReference>
<dbReference type="Pfam" id="PF13465">
    <property type="entry name" value="zf-H2C2_2"/>
    <property type="match status" value="1"/>
</dbReference>
<evidence type="ECO:0000259" key="10">
    <source>
        <dbReference type="PROSITE" id="PS50157"/>
    </source>
</evidence>
<evidence type="ECO:0000256" key="3">
    <source>
        <dbReference type="ARBA" id="ARBA00022723"/>
    </source>
</evidence>
<comment type="similarity">
    <text evidence="2">Belongs to the krueppel C2H2-type zinc-finger protein family.</text>
</comment>
<dbReference type="PROSITE" id="PS50157">
    <property type="entry name" value="ZINC_FINGER_C2H2_2"/>
    <property type="match status" value="1"/>
</dbReference>
<evidence type="ECO:0000313" key="12">
    <source>
        <dbReference type="Proteomes" id="UP001066276"/>
    </source>
</evidence>
<comment type="caution">
    <text evidence="11">The sequence shown here is derived from an EMBL/GenBank/DDBJ whole genome shotgun (WGS) entry which is preliminary data.</text>
</comment>
<evidence type="ECO:0000256" key="4">
    <source>
        <dbReference type="ARBA" id="ARBA00022737"/>
    </source>
</evidence>
<keyword evidence="8" id="KW-0539">Nucleus</keyword>
<name>A0AAV7S628_PLEWA</name>
<feature type="domain" description="C2H2-type" evidence="10">
    <location>
        <begin position="9"/>
        <end position="36"/>
    </location>
</feature>
<dbReference type="SMART" id="SM00355">
    <property type="entry name" value="ZnF_C2H2"/>
    <property type="match status" value="1"/>
</dbReference>
<keyword evidence="3" id="KW-0479">Metal-binding</keyword>
<dbReference type="AlphaFoldDB" id="A0AAV7S628"/>
<reference evidence="11" key="1">
    <citation type="journal article" date="2022" name="bioRxiv">
        <title>Sequencing and chromosome-scale assembly of the giantPleurodeles waltlgenome.</title>
        <authorList>
            <person name="Brown T."/>
            <person name="Elewa A."/>
            <person name="Iarovenko S."/>
            <person name="Subramanian E."/>
            <person name="Araus A.J."/>
            <person name="Petzold A."/>
            <person name="Susuki M."/>
            <person name="Suzuki K.-i.T."/>
            <person name="Hayashi T."/>
            <person name="Toyoda A."/>
            <person name="Oliveira C."/>
            <person name="Osipova E."/>
            <person name="Leigh N.D."/>
            <person name="Simon A."/>
            <person name="Yun M.H."/>
        </authorList>
    </citation>
    <scope>NUCLEOTIDE SEQUENCE</scope>
    <source>
        <strain evidence="11">20211129_DDA</strain>
        <tissue evidence="11">Liver</tissue>
    </source>
</reference>
<dbReference type="PROSITE" id="PS00028">
    <property type="entry name" value="ZINC_FINGER_C2H2_1"/>
    <property type="match status" value="1"/>
</dbReference>
<feature type="non-terminal residue" evidence="11">
    <location>
        <position position="1"/>
    </location>
</feature>
<evidence type="ECO:0000256" key="7">
    <source>
        <dbReference type="ARBA" id="ARBA00023125"/>
    </source>
</evidence>
<gene>
    <name evidence="11" type="ORF">NDU88_011829</name>
</gene>
<evidence type="ECO:0000256" key="9">
    <source>
        <dbReference type="PROSITE-ProRule" id="PRU00042"/>
    </source>
</evidence>
<dbReference type="Gene3D" id="3.30.160.60">
    <property type="entry name" value="Classic Zinc Finger"/>
    <property type="match status" value="2"/>
</dbReference>
<dbReference type="GO" id="GO:0005634">
    <property type="term" value="C:nucleus"/>
    <property type="evidence" value="ECO:0007669"/>
    <property type="project" value="UniProtKB-SubCell"/>
</dbReference>
<evidence type="ECO:0000256" key="5">
    <source>
        <dbReference type="ARBA" id="ARBA00022771"/>
    </source>
</evidence>
<dbReference type="Proteomes" id="UP001066276">
    <property type="component" value="Chromosome 5"/>
</dbReference>
<dbReference type="SUPFAM" id="SSF57667">
    <property type="entry name" value="beta-beta-alpha zinc fingers"/>
    <property type="match status" value="1"/>
</dbReference>
<dbReference type="FunFam" id="3.30.160.60:FF:001954">
    <property type="entry name" value="Zinc finger protein 787"/>
    <property type="match status" value="1"/>
</dbReference>
<dbReference type="EMBL" id="JANPWB010000009">
    <property type="protein sequence ID" value="KAJ1159160.1"/>
    <property type="molecule type" value="Genomic_DNA"/>
</dbReference>
<keyword evidence="12" id="KW-1185">Reference proteome</keyword>
<feature type="non-terminal residue" evidence="11">
    <location>
        <position position="50"/>
    </location>
</feature>
<evidence type="ECO:0000256" key="1">
    <source>
        <dbReference type="ARBA" id="ARBA00004123"/>
    </source>
</evidence>
<comment type="subcellular location">
    <subcellularLocation>
        <location evidence="1">Nucleus</location>
    </subcellularLocation>
</comment>
<protein>
    <recommendedName>
        <fullName evidence="10">C2H2-type domain-containing protein</fullName>
    </recommendedName>
</protein>
<keyword evidence="7" id="KW-0238">DNA-binding</keyword>
<dbReference type="PANTHER" id="PTHR23235">
    <property type="entry name" value="KRUEPPEL-LIKE TRANSCRIPTION FACTOR"/>
    <property type="match status" value="1"/>
</dbReference>
<evidence type="ECO:0000256" key="6">
    <source>
        <dbReference type="ARBA" id="ARBA00022833"/>
    </source>
</evidence>
<evidence type="ECO:0000256" key="8">
    <source>
        <dbReference type="ARBA" id="ARBA00023242"/>
    </source>
</evidence>
<keyword evidence="4" id="KW-0677">Repeat</keyword>